<evidence type="ECO:0000256" key="2">
    <source>
        <dbReference type="SAM" id="MobiDB-lite"/>
    </source>
</evidence>
<dbReference type="PANTHER" id="PTHR46128">
    <property type="entry name" value="MITOCHONDRIAL GROUP I INTRON SPLICING FACTOR CCM1"/>
    <property type="match status" value="1"/>
</dbReference>
<dbReference type="OrthoDB" id="185373at2759"/>
<organism evidence="3 4">
    <name type="scientific">Parasitella parasitica</name>
    <dbReference type="NCBI Taxonomy" id="35722"/>
    <lineage>
        <taxon>Eukaryota</taxon>
        <taxon>Fungi</taxon>
        <taxon>Fungi incertae sedis</taxon>
        <taxon>Mucoromycota</taxon>
        <taxon>Mucoromycotina</taxon>
        <taxon>Mucoromycetes</taxon>
        <taxon>Mucorales</taxon>
        <taxon>Mucorineae</taxon>
        <taxon>Mucoraceae</taxon>
        <taxon>Parasitella</taxon>
    </lineage>
</organism>
<keyword evidence="4" id="KW-1185">Reference proteome</keyword>
<evidence type="ECO:0000256" key="1">
    <source>
        <dbReference type="ARBA" id="ARBA00007626"/>
    </source>
</evidence>
<dbReference type="Proteomes" id="UP000054107">
    <property type="component" value="Unassembled WGS sequence"/>
</dbReference>
<feature type="compositionally biased region" description="Basic and acidic residues" evidence="2">
    <location>
        <begin position="259"/>
        <end position="269"/>
    </location>
</feature>
<dbReference type="PANTHER" id="PTHR46128:SF211">
    <property type="entry name" value="PENTACOTRIPEPTIDE-REPEAT REGION OF PRORP DOMAIN-CONTAINING PROTEIN"/>
    <property type="match status" value="1"/>
</dbReference>
<protein>
    <recommendedName>
        <fullName evidence="5">Pentacotripeptide-repeat region of PRORP domain-containing protein</fullName>
    </recommendedName>
</protein>
<dbReference type="InterPro" id="IPR011990">
    <property type="entry name" value="TPR-like_helical_dom_sf"/>
</dbReference>
<proteinExistence type="inferred from homology"/>
<gene>
    <name evidence="3" type="primary">PARPA_08833.1 scaffold 35132</name>
</gene>
<accession>A0A0B7NGG6</accession>
<dbReference type="InterPro" id="IPR050872">
    <property type="entry name" value="PPR_P_subfamily"/>
</dbReference>
<dbReference type="Gene3D" id="1.25.40.10">
    <property type="entry name" value="Tetratricopeptide repeat domain"/>
    <property type="match status" value="1"/>
</dbReference>
<dbReference type="EMBL" id="LN731665">
    <property type="protein sequence ID" value="CEP14632.1"/>
    <property type="molecule type" value="Genomic_DNA"/>
</dbReference>
<name>A0A0B7NGG6_9FUNG</name>
<dbReference type="AlphaFoldDB" id="A0A0B7NGG6"/>
<sequence>MLPTASQPSAWSFAATAAAAAAAGRRHASSSQQKYAHLQVNARPAEPSIAITKLARQGRTNEALAVYLQLIQEGGFPSRESLYQLTRALYKSSNLQGMVAIRDTLIAHYSNSNSISSISVSSTSSLAPRPASKREARSMIYTYTMLINLMAKHKLVNLETIRLLCKEMSQFTTKTSIVLYNTLIKTLLETNQPSQAHAIFEDLLISTTLSPTISTYTILMKDASVRKQYGRLLNYLNDMQSRDITITYALGCARRECDTSSKETRRAEQPKIPIATAETD</sequence>
<evidence type="ECO:0000313" key="4">
    <source>
        <dbReference type="Proteomes" id="UP000054107"/>
    </source>
</evidence>
<reference evidence="3 4" key="1">
    <citation type="submission" date="2014-09" db="EMBL/GenBank/DDBJ databases">
        <authorList>
            <person name="Ellenberger Sabrina"/>
        </authorList>
    </citation>
    <scope>NUCLEOTIDE SEQUENCE [LARGE SCALE GENOMIC DNA]</scope>
    <source>
        <strain evidence="3 4">CBS 412.66</strain>
    </source>
</reference>
<evidence type="ECO:0008006" key="5">
    <source>
        <dbReference type="Google" id="ProtNLM"/>
    </source>
</evidence>
<feature type="region of interest" description="Disordered" evidence="2">
    <location>
        <begin position="259"/>
        <end position="280"/>
    </location>
</feature>
<evidence type="ECO:0000313" key="3">
    <source>
        <dbReference type="EMBL" id="CEP14632.1"/>
    </source>
</evidence>
<comment type="similarity">
    <text evidence="1">Belongs to the PPR family. P subfamily.</text>
</comment>
<dbReference type="STRING" id="35722.A0A0B7NGG6"/>